<dbReference type="RefSeq" id="WP_209702032.1">
    <property type="nucleotide sequence ID" value="NZ_JAGGLM010000008.1"/>
</dbReference>
<dbReference type="Proteomes" id="UP001519307">
    <property type="component" value="Unassembled WGS sequence"/>
</dbReference>
<sequence>MKFRKSGCNYIVKLDKGDEVITELTKFCENKNIRAAYFTAIGAASKVKLGYFDPVTKVYDSKDIVENLEITSLIGNIGRLENDDEVSFISIRNLFYPQNVYAYT</sequence>
<dbReference type="Pfam" id="PF03479">
    <property type="entry name" value="PCC"/>
    <property type="match status" value="1"/>
</dbReference>
<keyword evidence="3" id="KW-1185">Reference proteome</keyword>
<gene>
    <name evidence="2" type="ORF">J2Z42_001549</name>
</gene>
<name>A0ABS4KTF8_9CLOT</name>
<reference evidence="2 3" key="1">
    <citation type="submission" date="2021-03" db="EMBL/GenBank/DDBJ databases">
        <title>Genomic Encyclopedia of Type Strains, Phase IV (KMG-IV): sequencing the most valuable type-strain genomes for metagenomic binning, comparative biology and taxonomic classification.</title>
        <authorList>
            <person name="Goeker M."/>
        </authorList>
    </citation>
    <scope>NUCLEOTIDE SEQUENCE [LARGE SCALE GENOMIC DNA]</scope>
    <source>
        <strain evidence="2 3">DSM 28783</strain>
    </source>
</reference>
<evidence type="ECO:0000259" key="1">
    <source>
        <dbReference type="PROSITE" id="PS51742"/>
    </source>
</evidence>
<dbReference type="PANTHER" id="PTHR34988:SF1">
    <property type="entry name" value="DNA-BINDING PROTEIN"/>
    <property type="match status" value="1"/>
</dbReference>
<dbReference type="PROSITE" id="PS51742">
    <property type="entry name" value="PPC"/>
    <property type="match status" value="1"/>
</dbReference>
<dbReference type="CDD" id="cd11378">
    <property type="entry name" value="DUF296"/>
    <property type="match status" value="1"/>
</dbReference>
<dbReference type="PANTHER" id="PTHR34988">
    <property type="entry name" value="PROTEIN, PUTATIVE-RELATED"/>
    <property type="match status" value="1"/>
</dbReference>
<evidence type="ECO:0000313" key="3">
    <source>
        <dbReference type="Proteomes" id="UP001519307"/>
    </source>
</evidence>
<dbReference type="Gene3D" id="3.30.1330.80">
    <property type="entry name" value="Hypothetical protein, similar to alpha- acetolactate decarboxylase, domain 2"/>
    <property type="match status" value="1"/>
</dbReference>
<comment type="caution">
    <text evidence="2">The sequence shown here is derived from an EMBL/GenBank/DDBJ whole genome shotgun (WGS) entry which is preliminary data.</text>
</comment>
<accession>A0ABS4KTF8</accession>
<dbReference type="SUPFAM" id="SSF117856">
    <property type="entry name" value="AF0104/ALDC/Ptd012-like"/>
    <property type="match status" value="1"/>
</dbReference>
<dbReference type="EMBL" id="JAGGLM010000008">
    <property type="protein sequence ID" value="MBP2032870.1"/>
    <property type="molecule type" value="Genomic_DNA"/>
</dbReference>
<proteinExistence type="predicted"/>
<feature type="domain" description="PPC" evidence="1">
    <location>
        <begin position="4"/>
        <end position="104"/>
    </location>
</feature>
<protein>
    <submittedName>
        <fullName evidence="2">DNA-binding protein with PD1-like motif</fullName>
    </submittedName>
</protein>
<dbReference type="InterPro" id="IPR005175">
    <property type="entry name" value="PPC_dom"/>
</dbReference>
<organism evidence="2 3">
    <name type="scientific">Clostridium algifaecis</name>
    <dbReference type="NCBI Taxonomy" id="1472040"/>
    <lineage>
        <taxon>Bacteria</taxon>
        <taxon>Bacillati</taxon>
        <taxon>Bacillota</taxon>
        <taxon>Clostridia</taxon>
        <taxon>Eubacteriales</taxon>
        <taxon>Clostridiaceae</taxon>
        <taxon>Clostridium</taxon>
    </lineage>
</organism>
<evidence type="ECO:0000313" key="2">
    <source>
        <dbReference type="EMBL" id="MBP2032870.1"/>
    </source>
</evidence>